<proteinExistence type="inferred from homology"/>
<comment type="subcellular location">
    <subcellularLocation>
        <location evidence="13">Cell inner membrane</location>
    </subcellularLocation>
</comment>
<evidence type="ECO:0000256" key="10">
    <source>
        <dbReference type="ARBA" id="ARBA00023014"/>
    </source>
</evidence>
<keyword evidence="10 13" id="KW-0411">Iron-sulfur</keyword>
<protein>
    <recommendedName>
        <fullName evidence="12 13">Ion-translocating oxidoreductase complex subunit B</fullName>
        <ecNumber evidence="13">7.-.-.-</ecNumber>
    </recommendedName>
    <alternativeName>
        <fullName evidence="13">Rnf electron transport complex subunit B</fullName>
    </alternativeName>
</protein>
<dbReference type="EMBL" id="JMIU01000001">
    <property type="protein sequence ID" value="KDN94989.1"/>
    <property type="molecule type" value="Genomic_DNA"/>
</dbReference>
<evidence type="ECO:0000256" key="4">
    <source>
        <dbReference type="ARBA" id="ARBA00022519"/>
    </source>
</evidence>
<keyword evidence="6 13" id="KW-0677">Repeat</keyword>
<dbReference type="NCBIfam" id="TIGR01944">
    <property type="entry name" value="rnfB"/>
    <property type="match status" value="1"/>
</dbReference>
<evidence type="ECO:0000256" key="11">
    <source>
        <dbReference type="ARBA" id="ARBA00023136"/>
    </source>
</evidence>
<keyword evidence="2 13" id="KW-1003">Cell membrane</keyword>
<feature type="binding site" evidence="13 14">
    <location>
        <position position="146"/>
    </location>
    <ligand>
        <name>[4Fe-4S] cluster</name>
        <dbReference type="ChEBI" id="CHEBI:49883"/>
        <label>3</label>
    </ligand>
</feature>
<keyword evidence="9 13" id="KW-0408">Iron</keyword>
<reference evidence="17 18" key="1">
    <citation type="submission" date="2014-04" db="EMBL/GenBank/DDBJ databases">
        <title>Draft genome sequence of Hydrogenovibrio marinus MH-110, a model organism for aerobic H2 metabolism.</title>
        <authorList>
            <person name="Cha H.J."/>
            <person name="Jo B.H."/>
            <person name="Hwang B.H."/>
        </authorList>
    </citation>
    <scope>NUCLEOTIDE SEQUENCE [LARGE SCALE GENOMIC DNA]</scope>
    <source>
        <strain evidence="17 18">MH-110</strain>
    </source>
</reference>
<feature type="binding site" evidence="13 14">
    <location>
        <position position="113"/>
    </location>
    <ligand>
        <name>[4Fe-4S] cluster</name>
        <dbReference type="ChEBI" id="CHEBI:49883"/>
        <label>2</label>
    </ligand>
</feature>
<sequence length="189" mass="20327">MISAILIFLGLALVFGLLLGFAAVRFKVEGNPMADQIDNILPQTQCGQCGFPGCRPYAEALANGDSEVNLCVPGGHEVMIHISEITNREPKEMEEVPEAAEGKIVAIIDEDTCIGCVHCIKACPVDAIVGATKLMHTVIESECTGCEKCVPVCPVDCITMIPIEPTLQNWSWAEPDPTASTRPLIEKFS</sequence>
<dbReference type="PANTHER" id="PTHR43560:SF1">
    <property type="entry name" value="ION-TRANSLOCATING OXIDOREDUCTASE COMPLEX SUBUNIT B"/>
    <property type="match status" value="1"/>
</dbReference>
<evidence type="ECO:0000313" key="18">
    <source>
        <dbReference type="Proteomes" id="UP000027341"/>
    </source>
</evidence>
<dbReference type="InterPro" id="IPR017900">
    <property type="entry name" value="4Fe4S_Fe_S_CS"/>
</dbReference>
<feature type="binding site" evidence="13 14">
    <location>
        <position position="46"/>
    </location>
    <ligand>
        <name>[4Fe-4S] cluster</name>
        <dbReference type="ChEBI" id="CHEBI:49883"/>
        <label>1</label>
    </ligand>
</feature>
<feature type="binding site" evidence="13 14">
    <location>
        <position position="123"/>
    </location>
    <ligand>
        <name>[4Fe-4S] cluster</name>
        <dbReference type="ChEBI" id="CHEBI:49883"/>
        <label>3</label>
    </ligand>
</feature>
<gene>
    <name evidence="13" type="primary">rnfB</name>
    <name evidence="17" type="ORF">EI16_01365</name>
</gene>
<evidence type="ECO:0000259" key="15">
    <source>
        <dbReference type="PROSITE" id="PS51379"/>
    </source>
</evidence>
<dbReference type="NCBIfam" id="NF003475">
    <property type="entry name" value="PRK05113.1"/>
    <property type="match status" value="1"/>
</dbReference>
<comment type="cofactor">
    <cofactor evidence="13 14">
        <name>[4Fe-4S] cluster</name>
        <dbReference type="ChEBI" id="CHEBI:49883"/>
    </cofactor>
    <text evidence="13 14">Binds 3 [4Fe-4S] clusters.</text>
</comment>
<feature type="binding site" evidence="13 14">
    <location>
        <position position="153"/>
    </location>
    <ligand>
        <name>[4Fe-4S] cluster</name>
        <dbReference type="ChEBI" id="CHEBI:49883"/>
        <label>2</label>
    </ligand>
</feature>
<accession>A0A066ZRT0</accession>
<dbReference type="GO" id="GO:0022900">
    <property type="term" value="P:electron transport chain"/>
    <property type="evidence" value="ECO:0007669"/>
    <property type="project" value="UniProtKB-UniRule"/>
</dbReference>
<dbReference type="PROSITE" id="PS51379">
    <property type="entry name" value="4FE4S_FER_2"/>
    <property type="match status" value="2"/>
</dbReference>
<comment type="subunit">
    <text evidence="13">The complex is composed of six subunits: RnfA, RnfB, RnfC, RnfD, RnfE and RnfG.</text>
</comment>
<comment type="caution">
    <text evidence="17">The sequence shown here is derived from an EMBL/GenBank/DDBJ whole genome shotgun (WGS) entry which is preliminary data.</text>
</comment>
<comment type="similarity">
    <text evidence="13">Belongs to the 4Fe4S bacterial-type ferredoxin family. RnfB subfamily.</text>
</comment>
<dbReference type="InterPro" id="IPR007202">
    <property type="entry name" value="4Fe-4S_dom"/>
</dbReference>
<dbReference type="STRING" id="28885.EI16_01365"/>
<keyword evidence="8 13" id="KW-0249">Electron transport</keyword>
<dbReference type="HAMAP" id="MF_00463">
    <property type="entry name" value="RsxB_RnfB"/>
    <property type="match status" value="1"/>
</dbReference>
<feature type="binding site" evidence="13 14">
    <location>
        <position position="119"/>
    </location>
    <ligand>
        <name>[4Fe-4S] cluster</name>
        <dbReference type="ChEBI" id="CHEBI:49883"/>
        <label>2</label>
    </ligand>
</feature>
<keyword evidence="3 13" id="KW-0004">4Fe-4S</keyword>
<dbReference type="GO" id="GO:0009055">
    <property type="term" value="F:electron transfer activity"/>
    <property type="evidence" value="ECO:0007669"/>
    <property type="project" value="InterPro"/>
</dbReference>
<dbReference type="GO" id="GO:0051539">
    <property type="term" value="F:4 iron, 4 sulfur cluster binding"/>
    <property type="evidence" value="ECO:0007669"/>
    <property type="project" value="UniProtKB-UniRule"/>
</dbReference>
<keyword evidence="5 13" id="KW-0479">Metal-binding</keyword>
<dbReference type="InterPro" id="IPR016463">
    <property type="entry name" value="RnfB/RsxB_Proteobac"/>
</dbReference>
<feature type="binding site" evidence="13 14">
    <location>
        <position position="143"/>
    </location>
    <ligand>
        <name>[4Fe-4S] cluster</name>
        <dbReference type="ChEBI" id="CHEBI:49883"/>
        <label>3</label>
    </ligand>
</feature>
<keyword evidence="1 13" id="KW-0813">Transport</keyword>
<evidence type="ECO:0000256" key="13">
    <source>
        <dbReference type="HAMAP-Rule" id="MF_00463"/>
    </source>
</evidence>
<dbReference type="PIRSF" id="PIRSF005784">
    <property type="entry name" value="Elect_transpt_RnfB"/>
    <property type="match status" value="1"/>
</dbReference>
<dbReference type="EC" id="7.-.-.-" evidence="13"/>
<dbReference type="SUPFAM" id="SSF54862">
    <property type="entry name" value="4Fe-4S ferredoxins"/>
    <property type="match status" value="1"/>
</dbReference>
<feature type="binding site" evidence="13 14">
    <location>
        <position position="71"/>
    </location>
    <ligand>
        <name>[4Fe-4S] cluster</name>
        <dbReference type="ChEBI" id="CHEBI:49883"/>
        <label>1</label>
    </ligand>
</feature>
<evidence type="ECO:0000256" key="12">
    <source>
        <dbReference type="ARBA" id="ARBA00067794"/>
    </source>
</evidence>
<dbReference type="InterPro" id="IPR017896">
    <property type="entry name" value="4Fe4S_Fe-S-bd"/>
</dbReference>
<feature type="binding site" evidence="13 14">
    <location>
        <position position="49"/>
    </location>
    <ligand>
        <name>[4Fe-4S] cluster</name>
        <dbReference type="ChEBI" id="CHEBI:49883"/>
        <label>1</label>
    </ligand>
</feature>
<keyword evidence="4 13" id="KW-0997">Cell inner membrane</keyword>
<dbReference type="Pfam" id="PF04060">
    <property type="entry name" value="FeS"/>
    <property type="match status" value="1"/>
</dbReference>
<dbReference type="Gene3D" id="3.30.70.20">
    <property type="match status" value="1"/>
</dbReference>
<dbReference type="InterPro" id="IPR050395">
    <property type="entry name" value="4Fe4S_Ferredoxin_RnfB"/>
</dbReference>
<feature type="region of interest" description="Hydrophobic" evidence="13">
    <location>
        <begin position="1"/>
        <end position="23"/>
    </location>
</feature>
<evidence type="ECO:0000256" key="7">
    <source>
        <dbReference type="ARBA" id="ARBA00022967"/>
    </source>
</evidence>
<feature type="binding site" evidence="13 14">
    <location>
        <position position="54"/>
    </location>
    <ligand>
        <name>[4Fe-4S] cluster</name>
        <dbReference type="ChEBI" id="CHEBI:49883"/>
        <label>1</label>
    </ligand>
</feature>
<evidence type="ECO:0000256" key="6">
    <source>
        <dbReference type="ARBA" id="ARBA00022737"/>
    </source>
</evidence>
<evidence type="ECO:0000259" key="16">
    <source>
        <dbReference type="PROSITE" id="PS51656"/>
    </source>
</evidence>
<organism evidence="17 18">
    <name type="scientific">Hydrogenovibrio marinus</name>
    <dbReference type="NCBI Taxonomy" id="28885"/>
    <lineage>
        <taxon>Bacteria</taxon>
        <taxon>Pseudomonadati</taxon>
        <taxon>Pseudomonadota</taxon>
        <taxon>Gammaproteobacteria</taxon>
        <taxon>Thiotrichales</taxon>
        <taxon>Piscirickettsiaceae</taxon>
        <taxon>Hydrogenovibrio</taxon>
    </lineage>
</organism>
<feature type="binding site" evidence="13 14">
    <location>
        <position position="149"/>
    </location>
    <ligand>
        <name>[4Fe-4S] cluster</name>
        <dbReference type="ChEBI" id="CHEBI:49883"/>
        <label>3</label>
    </ligand>
</feature>
<keyword evidence="18" id="KW-1185">Reference proteome</keyword>
<evidence type="ECO:0000256" key="2">
    <source>
        <dbReference type="ARBA" id="ARBA00022475"/>
    </source>
</evidence>
<dbReference type="PROSITE" id="PS51656">
    <property type="entry name" value="4FE4S"/>
    <property type="match status" value="1"/>
</dbReference>
<name>A0A066ZRT0_HYDMR</name>
<dbReference type="PROSITE" id="PS00198">
    <property type="entry name" value="4FE4S_FER_1"/>
    <property type="match status" value="2"/>
</dbReference>
<evidence type="ECO:0000256" key="5">
    <source>
        <dbReference type="ARBA" id="ARBA00022723"/>
    </source>
</evidence>
<dbReference type="GO" id="GO:0046872">
    <property type="term" value="F:metal ion binding"/>
    <property type="evidence" value="ECO:0007669"/>
    <property type="project" value="UniProtKB-KW"/>
</dbReference>
<dbReference type="FunFam" id="1.10.15.40:FF:000001">
    <property type="entry name" value="Ion-translocating oxidoreductase complex subunit B"/>
    <property type="match status" value="1"/>
</dbReference>
<evidence type="ECO:0000256" key="9">
    <source>
        <dbReference type="ARBA" id="ARBA00023004"/>
    </source>
</evidence>
<dbReference type="Pfam" id="PF14697">
    <property type="entry name" value="Fer4_21"/>
    <property type="match status" value="1"/>
</dbReference>
<feature type="domain" description="4Fe-4S" evidence="16">
    <location>
        <begin position="29"/>
        <end position="88"/>
    </location>
</feature>
<feature type="domain" description="4Fe-4S ferredoxin-type" evidence="15">
    <location>
        <begin position="134"/>
        <end position="163"/>
    </location>
</feature>
<dbReference type="AlphaFoldDB" id="A0A066ZRT0"/>
<evidence type="ECO:0000256" key="1">
    <source>
        <dbReference type="ARBA" id="ARBA00022448"/>
    </source>
</evidence>
<feature type="domain" description="4Fe-4S ferredoxin-type" evidence="15">
    <location>
        <begin position="104"/>
        <end position="133"/>
    </location>
</feature>
<evidence type="ECO:0000313" key="17">
    <source>
        <dbReference type="EMBL" id="KDN94989.1"/>
    </source>
</evidence>
<evidence type="ECO:0000256" key="14">
    <source>
        <dbReference type="PIRSR" id="PIRSR005784-1"/>
    </source>
</evidence>
<dbReference type="InterPro" id="IPR010207">
    <property type="entry name" value="Elect_transpt_cplx_RnfB/RsxB"/>
</dbReference>
<feature type="binding site" evidence="13 14">
    <location>
        <position position="116"/>
    </location>
    <ligand>
        <name>[4Fe-4S] cluster</name>
        <dbReference type="ChEBI" id="CHEBI:49883"/>
        <label>2</label>
    </ligand>
</feature>
<evidence type="ECO:0000256" key="8">
    <source>
        <dbReference type="ARBA" id="ARBA00022982"/>
    </source>
</evidence>
<keyword evidence="7 13" id="KW-1278">Translocase</keyword>
<dbReference type="Gene3D" id="1.10.15.40">
    <property type="entry name" value="Electron transport complex subunit B, putative Fe-S cluster"/>
    <property type="match status" value="1"/>
</dbReference>
<evidence type="ECO:0000256" key="3">
    <source>
        <dbReference type="ARBA" id="ARBA00022485"/>
    </source>
</evidence>
<comment type="caution">
    <text evidence="13">Lacks conserved residue(s) required for the propagation of feature annotation.</text>
</comment>
<dbReference type="GO" id="GO:0005886">
    <property type="term" value="C:plasma membrane"/>
    <property type="evidence" value="ECO:0007669"/>
    <property type="project" value="UniProtKB-SubCell"/>
</dbReference>
<comment type="function">
    <text evidence="13">Part of a membrane-bound complex that couples electron transfer with translocation of ions across the membrane.</text>
</comment>
<keyword evidence="11 13" id="KW-0472">Membrane</keyword>
<dbReference type="Proteomes" id="UP000027341">
    <property type="component" value="Unassembled WGS sequence"/>
</dbReference>
<dbReference type="PANTHER" id="PTHR43560">
    <property type="entry name" value="ION-TRANSLOCATING OXIDOREDUCTASE COMPLEX SUBUNIT B"/>
    <property type="match status" value="1"/>
</dbReference>
<dbReference type="RefSeq" id="WP_029908652.1">
    <property type="nucleotide sequence ID" value="NZ_AP020335.1"/>
</dbReference>